<evidence type="ECO:0000256" key="4">
    <source>
        <dbReference type="ARBA" id="ARBA00023125"/>
    </source>
</evidence>
<reference evidence="8 9" key="1">
    <citation type="submission" date="2015-06" db="EMBL/GenBank/DDBJ databases">
        <title>Expansion of signal transduction pathways in fungi by whole-genome duplication.</title>
        <authorList>
            <consortium name="DOE Joint Genome Institute"/>
            <person name="Corrochano L.M."/>
            <person name="Kuo A."/>
            <person name="Marcet-Houben M."/>
            <person name="Polaino S."/>
            <person name="Salamov A."/>
            <person name="Villalobos J.M."/>
            <person name="Alvarez M.I."/>
            <person name="Avalos J."/>
            <person name="Benito E.P."/>
            <person name="Benoit I."/>
            <person name="Burger G."/>
            <person name="Camino L.P."/>
            <person name="Canovas D."/>
            <person name="Cerda-Olmedo E."/>
            <person name="Cheng J.-F."/>
            <person name="Dominguez A."/>
            <person name="Elias M."/>
            <person name="Eslava A.P."/>
            <person name="Glaser F."/>
            <person name="Grimwood J."/>
            <person name="Gutierrez G."/>
            <person name="Heitman J."/>
            <person name="Henrissat B."/>
            <person name="Iturriaga E.A."/>
            <person name="Lang B.F."/>
            <person name="Lavin J.L."/>
            <person name="Lee S."/>
            <person name="Li W."/>
            <person name="Lindquist E."/>
            <person name="Lopez-Garcia S."/>
            <person name="Luque E.M."/>
            <person name="Marcos A.T."/>
            <person name="Martin J."/>
            <person name="Mccluskey K."/>
            <person name="Medina H.R."/>
            <person name="Miralles-Duran A."/>
            <person name="Miyazaki A."/>
            <person name="Munoz-Torres E."/>
            <person name="Oguiza J.A."/>
            <person name="Ohm R."/>
            <person name="Olmedo M."/>
            <person name="Orejas M."/>
            <person name="Ortiz-Castellanos L."/>
            <person name="Pisabarro A.G."/>
            <person name="Rodriguez-Romero J."/>
            <person name="Ruiz-Herrera J."/>
            <person name="Ruiz-Vazquez R."/>
            <person name="Sanz C."/>
            <person name="Schackwitz W."/>
            <person name="Schmutz J."/>
            <person name="Shahriari M."/>
            <person name="Shelest E."/>
            <person name="Silva-Franco F."/>
            <person name="Soanes D."/>
            <person name="Syed K."/>
            <person name="Tagua V.G."/>
            <person name="Talbot N.J."/>
            <person name="Thon M."/>
            <person name="De Vries R.P."/>
            <person name="Wiebenga A."/>
            <person name="Yadav J.S."/>
            <person name="Braun E.L."/>
            <person name="Baker S."/>
            <person name="Garre V."/>
            <person name="Horwitz B."/>
            <person name="Torres-Martinez S."/>
            <person name="Idnurm A."/>
            <person name="Herrera-Estrella A."/>
            <person name="Gabaldon T."/>
            <person name="Grigoriev I.V."/>
        </authorList>
    </citation>
    <scope>NUCLEOTIDE SEQUENCE [LARGE SCALE GENOMIC DNA]</scope>
    <source>
        <strain evidence="8 9">CBS 277.49</strain>
    </source>
</reference>
<keyword evidence="6" id="KW-0539">Nucleus</keyword>
<comment type="subcellular location">
    <subcellularLocation>
        <location evidence="1">Nucleus</location>
    </subcellularLocation>
</comment>
<feature type="compositionally biased region" description="Polar residues" evidence="7">
    <location>
        <begin position="60"/>
        <end position="70"/>
    </location>
</feature>
<gene>
    <name evidence="8" type="ORF">MUCCIDRAFT_106706</name>
</gene>
<dbReference type="CDD" id="cd22921">
    <property type="entry name" value="HFD_CENP-X"/>
    <property type="match status" value="1"/>
</dbReference>
<evidence type="ECO:0000313" key="9">
    <source>
        <dbReference type="Proteomes" id="UP000077051"/>
    </source>
</evidence>
<dbReference type="GO" id="GO:0051382">
    <property type="term" value="P:kinetochore assembly"/>
    <property type="evidence" value="ECO:0007669"/>
    <property type="project" value="InterPro"/>
</dbReference>
<evidence type="ECO:0000256" key="6">
    <source>
        <dbReference type="ARBA" id="ARBA00023242"/>
    </source>
</evidence>
<sequence length="91" mass="10363">MDTDAPTLNADTVSNVFKSSFKHPNSRLNKEALQLSCEFLRLFTVEALHRASEEQDKIESSLTDESGTTTSRKELQVEHLERILPQLLLDF</sequence>
<dbReference type="GO" id="GO:0003677">
    <property type="term" value="F:DNA binding"/>
    <property type="evidence" value="ECO:0007669"/>
    <property type="project" value="UniProtKB-KW"/>
</dbReference>
<feature type="region of interest" description="Disordered" evidence="7">
    <location>
        <begin position="52"/>
        <end position="73"/>
    </location>
</feature>
<dbReference type="PANTHER" id="PTHR28680:SF1">
    <property type="entry name" value="CENTROMERE PROTEIN X"/>
    <property type="match status" value="1"/>
</dbReference>
<accession>A0A162TPX3</accession>
<evidence type="ECO:0000256" key="3">
    <source>
        <dbReference type="ARBA" id="ARBA00022763"/>
    </source>
</evidence>
<dbReference type="GO" id="GO:0071821">
    <property type="term" value="C:FANCM-MHF complex"/>
    <property type="evidence" value="ECO:0007669"/>
    <property type="project" value="TreeGrafter"/>
</dbReference>
<dbReference type="GO" id="GO:0031297">
    <property type="term" value="P:replication fork processing"/>
    <property type="evidence" value="ECO:0007669"/>
    <property type="project" value="TreeGrafter"/>
</dbReference>
<comment type="similarity">
    <text evidence="2">Belongs to the CENP-X/MHF2 family.</text>
</comment>
<organism evidence="8 9">
    <name type="scientific">Mucor lusitanicus CBS 277.49</name>
    <dbReference type="NCBI Taxonomy" id="747725"/>
    <lineage>
        <taxon>Eukaryota</taxon>
        <taxon>Fungi</taxon>
        <taxon>Fungi incertae sedis</taxon>
        <taxon>Mucoromycota</taxon>
        <taxon>Mucoromycotina</taxon>
        <taxon>Mucoromycetes</taxon>
        <taxon>Mucorales</taxon>
        <taxon>Mucorineae</taxon>
        <taxon>Mucoraceae</taxon>
        <taxon>Mucor</taxon>
    </lineage>
</organism>
<evidence type="ECO:0000256" key="7">
    <source>
        <dbReference type="SAM" id="MobiDB-lite"/>
    </source>
</evidence>
<dbReference type="VEuPathDB" id="FungiDB:MUCCIDRAFT_106706"/>
<dbReference type="Gene3D" id="6.10.130.30">
    <property type="match status" value="1"/>
</dbReference>
<protein>
    <recommendedName>
        <fullName evidence="10">Centromere protein X</fullName>
    </recommendedName>
</protein>
<evidence type="ECO:0000256" key="5">
    <source>
        <dbReference type="ARBA" id="ARBA00023204"/>
    </source>
</evidence>
<evidence type="ECO:0000256" key="2">
    <source>
        <dbReference type="ARBA" id="ARBA00009359"/>
    </source>
</evidence>
<dbReference type="OrthoDB" id="2500381at2759"/>
<evidence type="ECO:0008006" key="10">
    <source>
        <dbReference type="Google" id="ProtNLM"/>
    </source>
</evidence>
<name>A0A162TPX3_MUCCL</name>
<dbReference type="AlphaFoldDB" id="A0A162TPX3"/>
<dbReference type="PANTHER" id="PTHR28680">
    <property type="entry name" value="CENTROMERE PROTEIN X"/>
    <property type="match status" value="1"/>
</dbReference>
<comment type="caution">
    <text evidence="8">The sequence shown here is derived from an EMBL/GenBank/DDBJ whole genome shotgun (WGS) entry which is preliminary data.</text>
</comment>
<dbReference type="GO" id="GO:0000712">
    <property type="term" value="P:resolution of meiotic recombination intermediates"/>
    <property type="evidence" value="ECO:0007669"/>
    <property type="project" value="TreeGrafter"/>
</dbReference>
<keyword evidence="9" id="KW-1185">Reference proteome</keyword>
<dbReference type="EMBL" id="AMYB01000002">
    <property type="protein sequence ID" value="OAD06142.1"/>
    <property type="molecule type" value="Genomic_DNA"/>
</dbReference>
<dbReference type="STRING" id="747725.A0A162TPX3"/>
<proteinExistence type="inferred from homology"/>
<keyword evidence="4" id="KW-0238">DNA-binding</keyword>
<dbReference type="InterPro" id="IPR018552">
    <property type="entry name" value="CENP-X"/>
</dbReference>
<keyword evidence="3" id="KW-0227">DNA damage</keyword>
<dbReference type="GO" id="GO:0006281">
    <property type="term" value="P:DNA repair"/>
    <property type="evidence" value="ECO:0007669"/>
    <property type="project" value="UniProtKB-KW"/>
</dbReference>
<dbReference type="Proteomes" id="UP000077051">
    <property type="component" value="Unassembled WGS sequence"/>
</dbReference>
<dbReference type="Pfam" id="PF09415">
    <property type="entry name" value="CENP-X"/>
    <property type="match status" value="1"/>
</dbReference>
<evidence type="ECO:0000313" key="8">
    <source>
        <dbReference type="EMBL" id="OAD06142.1"/>
    </source>
</evidence>
<keyword evidence="5" id="KW-0234">DNA repair</keyword>
<evidence type="ECO:0000256" key="1">
    <source>
        <dbReference type="ARBA" id="ARBA00004123"/>
    </source>
</evidence>